<dbReference type="InterPro" id="IPR050517">
    <property type="entry name" value="DDR_Repair_Kinase"/>
</dbReference>
<dbReference type="InterPro" id="IPR046807">
    <property type="entry name" value="Tra1_central"/>
</dbReference>
<sequence length="918" mass="104262">MKIYIFNLSDSRWLLPAIKGATVKDPVLDLGYARQMFLTAELRRPLSITEDDTRLILATEIKENIEIVYTKKYSQFLQTLLPHFVRILSTEEPVFELGDSQKLRLTLLEIINRLPNNEFFHPYYEIILKLTMSLLAKENEENALVCLRIILELHKYYRSNMSAELVLINKFSLQIFSCGVSDGRAKNTSSTKIPKSTHSFKVLTECPMLVVILVQIYKEKISWFISRFVEPCVAGLELVLPKNQSIHSAYNDLIACQIKILSFVAYVIRLNGPLLEPHKEKLPGFIIYLLSSCQGDLTNARKELLMTTRHIIGTDLYTVFVPYIELLLDEELLLGESSLALLRPLAYGMLAELLHHSRNDLTFGVFCKAVSMYSLALHDPQLPIHVQTMACKLILNLTESFYLKLQQGQGQEERMFLLNVFKTISRKFNFLRKVVPYVCEEFGDSSSTLPALSTTMPIPSRLCHTKSYIAVPGEPKTHFALLTAESKDDIAKDLCALVRALVLSLRSITAELSKDAPQGDLTSSSADTLAYHKLLRDSLPCFKVFLLNHNPHGPVTRQSLVNASLPALALYNKEEKDVIDNFCSIFFNLHLHLFNNCFHISMPQLFREITENQTLIVVPQHILTRSGFSSAFTELLLDFLVDQLSLLGAEDSKKSLVILRLFTLIFGAVSLFPEQNEPILQLHLSKIVRNSLNFATQAINPMNYFMLFRSLFRCIGAGKLDLLYREFVPLLPLVLKKLNRFLNGTANVNFFMDLLTILIIPEKHPPCLKEVFVELCLTVPVRLSALLAHLHLLMRPLVFSLQVETGELPSQGLRTLELCVDNLTPEFLDPIMAPVRLELMQALWSDVALQFVTLFKYNWFILRSFALNRIILSYISLGYDHLAMRILGKLGGRSKSALREHQQLAYVHPSSTGTAITP</sequence>
<dbReference type="PANTHER" id="PTHR11139:SF1">
    <property type="entry name" value="TRANSFORMATION_TRANSCRIPTION DOMAIN-ASSOCIATED PROTEIN"/>
    <property type="match status" value="1"/>
</dbReference>
<dbReference type="SUPFAM" id="SSF48371">
    <property type="entry name" value="ARM repeat"/>
    <property type="match status" value="1"/>
</dbReference>
<reference evidence="1" key="1">
    <citation type="journal article" date="2023" name="G3 (Bethesda)">
        <title>Whole genome assemblies of Zophobas morio and Tenebrio molitor.</title>
        <authorList>
            <person name="Kaur S."/>
            <person name="Stinson S.A."/>
            <person name="diCenzo G.C."/>
        </authorList>
    </citation>
    <scope>NUCLEOTIDE SEQUENCE</scope>
    <source>
        <strain evidence="1">QUZm001</strain>
    </source>
</reference>
<dbReference type="EMBL" id="JALNTZ010003709">
    <property type="protein sequence ID" value="KAJ3616186.1"/>
    <property type="molecule type" value="Genomic_DNA"/>
</dbReference>
<dbReference type="GO" id="GO:0006355">
    <property type="term" value="P:regulation of DNA-templated transcription"/>
    <property type="evidence" value="ECO:0007669"/>
    <property type="project" value="TreeGrafter"/>
</dbReference>
<accession>A0AA38LYN0</accession>
<dbReference type="GO" id="GO:0000124">
    <property type="term" value="C:SAGA complex"/>
    <property type="evidence" value="ECO:0007669"/>
    <property type="project" value="TreeGrafter"/>
</dbReference>
<organism evidence="1 2">
    <name type="scientific">Zophobas morio</name>
    <dbReference type="NCBI Taxonomy" id="2755281"/>
    <lineage>
        <taxon>Eukaryota</taxon>
        <taxon>Metazoa</taxon>
        <taxon>Ecdysozoa</taxon>
        <taxon>Arthropoda</taxon>
        <taxon>Hexapoda</taxon>
        <taxon>Insecta</taxon>
        <taxon>Pterygota</taxon>
        <taxon>Neoptera</taxon>
        <taxon>Endopterygota</taxon>
        <taxon>Coleoptera</taxon>
        <taxon>Polyphaga</taxon>
        <taxon>Cucujiformia</taxon>
        <taxon>Tenebrionidae</taxon>
        <taxon>Zophobas</taxon>
    </lineage>
</organism>
<proteinExistence type="predicted"/>
<dbReference type="Pfam" id="PF20175">
    <property type="entry name" value="Tra1_central"/>
    <property type="match status" value="1"/>
</dbReference>
<gene>
    <name evidence="1" type="ORF">Zmor_012018</name>
</gene>
<protein>
    <recommendedName>
        <fullName evidence="3">Transformation/transcription domain-associated protein</fullName>
    </recommendedName>
</protein>
<dbReference type="AlphaFoldDB" id="A0AA38LYN0"/>
<dbReference type="GO" id="GO:0005634">
    <property type="term" value="C:nucleus"/>
    <property type="evidence" value="ECO:0007669"/>
    <property type="project" value="TreeGrafter"/>
</dbReference>
<evidence type="ECO:0000313" key="2">
    <source>
        <dbReference type="Proteomes" id="UP001168821"/>
    </source>
</evidence>
<dbReference type="GO" id="GO:0035267">
    <property type="term" value="C:NuA4 histone acetyltransferase complex"/>
    <property type="evidence" value="ECO:0007669"/>
    <property type="project" value="TreeGrafter"/>
</dbReference>
<dbReference type="Proteomes" id="UP001168821">
    <property type="component" value="Unassembled WGS sequence"/>
</dbReference>
<dbReference type="InterPro" id="IPR016024">
    <property type="entry name" value="ARM-type_fold"/>
</dbReference>
<name>A0AA38LYN0_9CUCU</name>
<evidence type="ECO:0008006" key="3">
    <source>
        <dbReference type="Google" id="ProtNLM"/>
    </source>
</evidence>
<dbReference type="GO" id="GO:0006281">
    <property type="term" value="P:DNA repair"/>
    <property type="evidence" value="ECO:0007669"/>
    <property type="project" value="TreeGrafter"/>
</dbReference>
<evidence type="ECO:0000313" key="1">
    <source>
        <dbReference type="EMBL" id="KAJ3616186.1"/>
    </source>
</evidence>
<keyword evidence="2" id="KW-1185">Reference proteome</keyword>
<comment type="caution">
    <text evidence="1">The sequence shown here is derived from an EMBL/GenBank/DDBJ whole genome shotgun (WGS) entry which is preliminary data.</text>
</comment>
<dbReference type="PANTHER" id="PTHR11139">
    <property type="entry name" value="ATAXIA TELANGIECTASIA MUTATED ATM -RELATED"/>
    <property type="match status" value="1"/>
</dbReference>